<dbReference type="GO" id="GO:0015031">
    <property type="term" value="P:protein transport"/>
    <property type="evidence" value="ECO:0007669"/>
    <property type="project" value="UniProtKB-KW"/>
</dbReference>
<gene>
    <name evidence="12" type="primary">fliH</name>
    <name evidence="12" type="ORF">SSPSH_003378</name>
</gene>
<proteinExistence type="inferred from homology"/>
<dbReference type="InterPro" id="IPR000563">
    <property type="entry name" value="Flag_FliH"/>
</dbReference>
<keyword evidence="8" id="KW-0653">Protein transport</keyword>
<evidence type="ECO:0000259" key="11">
    <source>
        <dbReference type="Pfam" id="PF02108"/>
    </source>
</evidence>
<evidence type="ECO:0000313" key="13">
    <source>
        <dbReference type="Proteomes" id="UP000006242"/>
    </source>
</evidence>
<dbReference type="AlphaFoldDB" id="U2E1K0"/>
<dbReference type="GO" id="GO:0005829">
    <property type="term" value="C:cytosol"/>
    <property type="evidence" value="ECO:0007669"/>
    <property type="project" value="TreeGrafter"/>
</dbReference>
<dbReference type="Pfam" id="PF02108">
    <property type="entry name" value="FliH"/>
    <property type="match status" value="1"/>
</dbReference>
<keyword evidence="12" id="KW-0282">Flagellum</keyword>
<organism evidence="12 13">
    <name type="scientific">Salinisphaera shabanensis E1L3A</name>
    <dbReference type="NCBI Taxonomy" id="1033802"/>
    <lineage>
        <taxon>Bacteria</taxon>
        <taxon>Pseudomonadati</taxon>
        <taxon>Pseudomonadota</taxon>
        <taxon>Gammaproteobacteria</taxon>
        <taxon>Salinisphaerales</taxon>
        <taxon>Salinisphaeraceae</taxon>
        <taxon>Salinisphaera</taxon>
    </lineage>
</organism>
<dbReference type="PANTHER" id="PTHR34982:SF1">
    <property type="entry name" value="FLAGELLAR ASSEMBLY PROTEIN FLIH"/>
    <property type="match status" value="1"/>
</dbReference>
<dbReference type="PANTHER" id="PTHR34982">
    <property type="entry name" value="YOP PROTEINS TRANSLOCATION PROTEIN L"/>
    <property type="match status" value="1"/>
</dbReference>
<evidence type="ECO:0000256" key="3">
    <source>
        <dbReference type="ARBA" id="ARBA00006602"/>
    </source>
</evidence>
<keyword evidence="9" id="KW-1006">Bacterial flagellum protein export</keyword>
<evidence type="ECO:0000256" key="9">
    <source>
        <dbReference type="ARBA" id="ARBA00023225"/>
    </source>
</evidence>
<evidence type="ECO:0000256" key="8">
    <source>
        <dbReference type="ARBA" id="ARBA00022927"/>
    </source>
</evidence>
<dbReference type="OrthoDB" id="6415116at2"/>
<sequence length="230" mass="25470">MSDRSSARKDAWRPWQMGALERRMPRRDIDDATDAPARRREDAISFALFELAKEEAVAKGHEAGYAEGLEQGREEGKAEAKAEHEQRLAAELETLLAPIRELSGSFRSAVDSLNDKVSYELVELALEAGQKLAGRALQLKPEHILDDIEELMAENPTIGGNPTLYVNIEDHALVESHLSQTLQAAGWELHPDMGLARGDCRVESEQRAVDATGGDRWSRLLHTIGHGEES</sequence>
<keyword evidence="6" id="KW-0963">Cytoplasm</keyword>
<dbReference type="STRING" id="1033802.SSPSH_003378"/>
<evidence type="ECO:0000256" key="2">
    <source>
        <dbReference type="ARBA" id="ARBA00004496"/>
    </source>
</evidence>
<evidence type="ECO:0000256" key="6">
    <source>
        <dbReference type="ARBA" id="ARBA00022490"/>
    </source>
</evidence>
<feature type="region of interest" description="Disordered" evidence="10">
    <location>
        <begin position="1"/>
        <end position="36"/>
    </location>
</feature>
<dbReference type="GO" id="GO:0003774">
    <property type="term" value="F:cytoskeletal motor activity"/>
    <property type="evidence" value="ECO:0007669"/>
    <property type="project" value="InterPro"/>
</dbReference>
<evidence type="ECO:0000313" key="12">
    <source>
        <dbReference type="EMBL" id="ERJ17791.1"/>
    </source>
</evidence>
<feature type="compositionally biased region" description="Basic and acidic residues" evidence="10">
    <location>
        <begin position="1"/>
        <end position="12"/>
    </location>
</feature>
<evidence type="ECO:0000256" key="7">
    <source>
        <dbReference type="ARBA" id="ARBA00022795"/>
    </source>
</evidence>
<dbReference type="EMBL" id="AFNV02000028">
    <property type="protein sequence ID" value="ERJ17791.1"/>
    <property type="molecule type" value="Genomic_DNA"/>
</dbReference>
<comment type="similarity">
    <text evidence="3">Belongs to the FliH family.</text>
</comment>
<reference evidence="12 13" key="1">
    <citation type="journal article" date="2011" name="J. Bacteriol.">
        <title>Genome sequence of Salinisphaera shabanensis, a gammaproteobacterium from the harsh, variable environment of the brine-seawater interface of the Shaban Deep in the Red Sea.</title>
        <authorList>
            <person name="Antunes A."/>
            <person name="Alam I."/>
            <person name="Bajic V.B."/>
            <person name="Stingl U."/>
        </authorList>
    </citation>
    <scope>NUCLEOTIDE SEQUENCE [LARGE SCALE GENOMIC DNA]</scope>
    <source>
        <strain evidence="12 13">E1L3A</strain>
    </source>
</reference>
<dbReference type="GO" id="GO:0009288">
    <property type="term" value="C:bacterial-type flagellum"/>
    <property type="evidence" value="ECO:0007669"/>
    <property type="project" value="InterPro"/>
</dbReference>
<dbReference type="eggNOG" id="COG1317">
    <property type="taxonomic scope" value="Bacteria"/>
</dbReference>
<reference evidence="12 13" key="2">
    <citation type="journal article" date="2013" name="PLoS ONE">
        <title>INDIGO - INtegrated Data Warehouse of MIcrobial GenOmes with Examples from the Red Sea Extremophiles.</title>
        <authorList>
            <person name="Alam I."/>
            <person name="Antunes A."/>
            <person name="Kamau A.A."/>
            <person name="Ba Alawi W."/>
            <person name="Kalkatawi M."/>
            <person name="Stingl U."/>
            <person name="Bajic V.B."/>
        </authorList>
    </citation>
    <scope>NUCLEOTIDE SEQUENCE [LARGE SCALE GENOMIC DNA]</scope>
    <source>
        <strain evidence="12 13">E1L3A</strain>
    </source>
</reference>
<keyword evidence="12" id="KW-0966">Cell projection</keyword>
<dbReference type="PRINTS" id="PR01003">
    <property type="entry name" value="FLGFLIH"/>
</dbReference>
<dbReference type="Proteomes" id="UP000006242">
    <property type="component" value="Unassembled WGS sequence"/>
</dbReference>
<feature type="domain" description="Flagellar assembly protein FliH/Type III secretion system HrpE" evidence="11">
    <location>
        <begin position="97"/>
        <end position="220"/>
    </location>
</feature>
<protein>
    <recommendedName>
        <fullName evidence="4">Flagellar assembly protein FliH</fullName>
    </recommendedName>
</protein>
<dbReference type="InterPro" id="IPR018035">
    <property type="entry name" value="Flagellar_FliH/T3SS_HrpE"/>
</dbReference>
<evidence type="ECO:0000256" key="10">
    <source>
        <dbReference type="SAM" id="MobiDB-lite"/>
    </source>
</evidence>
<keyword evidence="13" id="KW-1185">Reference proteome</keyword>
<comment type="function">
    <text evidence="1">Needed for flagellar regrowth and assembly.</text>
</comment>
<accession>U2E1K0</accession>
<dbReference type="GO" id="GO:0044781">
    <property type="term" value="P:bacterial-type flagellum organization"/>
    <property type="evidence" value="ECO:0007669"/>
    <property type="project" value="UniProtKB-KW"/>
</dbReference>
<evidence type="ECO:0000256" key="1">
    <source>
        <dbReference type="ARBA" id="ARBA00003041"/>
    </source>
</evidence>
<dbReference type="RefSeq" id="WP_006914582.1">
    <property type="nucleotide sequence ID" value="NZ_AFNV02000028.1"/>
</dbReference>
<keyword evidence="7" id="KW-1005">Bacterial flagellum biogenesis</keyword>
<comment type="subcellular location">
    <subcellularLocation>
        <location evidence="2">Cytoplasm</location>
    </subcellularLocation>
</comment>
<dbReference type="InterPro" id="IPR051472">
    <property type="entry name" value="T3SS_Stator/FliH"/>
</dbReference>
<name>U2E1K0_9GAMM</name>
<keyword evidence="5" id="KW-0813">Transport</keyword>
<keyword evidence="12" id="KW-0969">Cilium</keyword>
<evidence type="ECO:0000256" key="5">
    <source>
        <dbReference type="ARBA" id="ARBA00022448"/>
    </source>
</evidence>
<dbReference type="GO" id="GO:0071973">
    <property type="term" value="P:bacterial-type flagellum-dependent cell motility"/>
    <property type="evidence" value="ECO:0007669"/>
    <property type="project" value="InterPro"/>
</dbReference>
<feature type="compositionally biased region" description="Basic and acidic residues" evidence="10">
    <location>
        <begin position="20"/>
        <end position="36"/>
    </location>
</feature>
<evidence type="ECO:0000256" key="4">
    <source>
        <dbReference type="ARBA" id="ARBA00016507"/>
    </source>
</evidence>
<comment type="caution">
    <text evidence="12">The sequence shown here is derived from an EMBL/GenBank/DDBJ whole genome shotgun (WGS) entry which is preliminary data.</text>
</comment>